<gene>
    <name evidence="7" type="primary">ytgP_1</name>
    <name evidence="8" type="ORF">DFR61_12622</name>
    <name evidence="7" type="ORF">NCTC10597_00068</name>
</gene>
<dbReference type="Pfam" id="PF01943">
    <property type="entry name" value="Polysacc_synt"/>
    <property type="match status" value="1"/>
</dbReference>
<keyword evidence="7" id="KW-0132">Cell division</keyword>
<keyword evidence="5 6" id="KW-0472">Membrane</keyword>
<evidence type="ECO:0000256" key="2">
    <source>
        <dbReference type="ARBA" id="ARBA00022475"/>
    </source>
</evidence>
<feature type="transmembrane region" description="Helical" evidence="6">
    <location>
        <begin position="413"/>
        <end position="435"/>
    </location>
</feature>
<feature type="transmembrane region" description="Helical" evidence="6">
    <location>
        <begin position="188"/>
        <end position="209"/>
    </location>
</feature>
<feature type="transmembrane region" description="Helical" evidence="6">
    <location>
        <begin position="363"/>
        <end position="383"/>
    </location>
</feature>
<proteinExistence type="predicted"/>
<feature type="transmembrane region" description="Helical" evidence="6">
    <location>
        <begin position="482"/>
        <end position="503"/>
    </location>
</feature>
<protein>
    <submittedName>
        <fullName evidence="8">PST family polysaccharide transporter</fullName>
    </submittedName>
    <submittedName>
        <fullName evidence="7">Probable cell division protein ytgP</fullName>
    </submittedName>
</protein>
<evidence type="ECO:0000256" key="3">
    <source>
        <dbReference type="ARBA" id="ARBA00022692"/>
    </source>
</evidence>
<feature type="transmembrane region" description="Helical" evidence="6">
    <location>
        <begin position="447"/>
        <end position="470"/>
    </location>
</feature>
<keyword evidence="10" id="KW-1185">Reference proteome</keyword>
<evidence type="ECO:0000313" key="9">
    <source>
        <dbReference type="Proteomes" id="UP000254330"/>
    </source>
</evidence>
<dbReference type="GO" id="GO:0005886">
    <property type="term" value="C:plasma membrane"/>
    <property type="evidence" value="ECO:0007669"/>
    <property type="project" value="UniProtKB-SubCell"/>
</dbReference>
<dbReference type="InterPro" id="IPR050833">
    <property type="entry name" value="Poly_Biosynth_Transport"/>
</dbReference>
<dbReference type="GO" id="GO:0051301">
    <property type="term" value="P:cell division"/>
    <property type="evidence" value="ECO:0007669"/>
    <property type="project" value="UniProtKB-KW"/>
</dbReference>
<evidence type="ECO:0000313" key="7">
    <source>
        <dbReference type="EMBL" id="STX08426.1"/>
    </source>
</evidence>
<comment type="caution">
    <text evidence="7">The sequence shown here is derived from an EMBL/GenBank/DDBJ whole genome shotgun (WGS) entry which is preliminary data.</text>
</comment>
<keyword evidence="3 6" id="KW-0812">Transmembrane</keyword>
<feature type="transmembrane region" description="Helical" evidence="6">
    <location>
        <begin position="93"/>
        <end position="111"/>
    </location>
</feature>
<dbReference type="EMBL" id="SNZG01000026">
    <property type="protein sequence ID" value="TDR36088.1"/>
    <property type="molecule type" value="Genomic_DNA"/>
</dbReference>
<feature type="transmembrane region" description="Helical" evidence="6">
    <location>
        <begin position="230"/>
        <end position="254"/>
    </location>
</feature>
<organism evidence="7 9">
    <name type="scientific">Kurthia zopfii</name>
    <dbReference type="NCBI Taxonomy" id="1650"/>
    <lineage>
        <taxon>Bacteria</taxon>
        <taxon>Bacillati</taxon>
        <taxon>Bacillota</taxon>
        <taxon>Bacilli</taxon>
        <taxon>Bacillales</taxon>
        <taxon>Caryophanaceae</taxon>
        <taxon>Kurthia</taxon>
    </lineage>
</organism>
<feature type="transmembrane region" description="Helical" evidence="6">
    <location>
        <begin position="51"/>
        <end position="72"/>
    </location>
</feature>
<dbReference type="Proteomes" id="UP000294641">
    <property type="component" value="Unassembled WGS sequence"/>
</dbReference>
<reference evidence="7 9" key="1">
    <citation type="submission" date="2018-06" db="EMBL/GenBank/DDBJ databases">
        <authorList>
            <consortium name="Pathogen Informatics"/>
            <person name="Doyle S."/>
        </authorList>
    </citation>
    <scope>NUCLEOTIDE SEQUENCE [LARGE SCALE GENOMIC DNA]</scope>
    <source>
        <strain evidence="7 9">NCTC10597</strain>
    </source>
</reference>
<evidence type="ECO:0000256" key="4">
    <source>
        <dbReference type="ARBA" id="ARBA00022989"/>
    </source>
</evidence>
<feature type="transmembrane region" description="Helical" evidence="6">
    <location>
        <begin position="123"/>
        <end position="140"/>
    </location>
</feature>
<feature type="transmembrane region" description="Helical" evidence="6">
    <location>
        <begin position="286"/>
        <end position="308"/>
    </location>
</feature>
<dbReference type="PANTHER" id="PTHR30250:SF29">
    <property type="entry name" value="POLYSACCHARIDE BIOSYNTHESIS PROTEIN C-TERMINAL DOMAIN-CONTAINING PROTEIN"/>
    <property type="match status" value="1"/>
</dbReference>
<sequence length="533" mass="59105">MASEMKGFAKGLAFLTIAALFVKVLSMFYRIPFQNLVGDQGFFIYQQVYPFIAIFMTWTASGLAIAISKLLVDEFSQSIQRQNAVATLLYRTLWFVSISLFILMYFASNFFAQEMGDEQLESLLKISAFVVLTVPILSMYKGKLQAKSDLKSVAIIQVIEQVTRVVFILGGTAYVMSNTGSLYKAGEMAVLGTVLGEVVGAVLLVIYMKRNKGNIKLFSNKSIEIEKKPILTKLLVVSISASLSSLLLILFQLVDSFTVFETLETFVEDSIHAMEEKGIYDRGQPLVQVGLVVATSISLAVVPLVASAIVKERSYKVNQLIQFTFQVACLFGIASTIGLILVMPELNTALFENADLSNVLRVYVLQILLLSVIVTITAILQGIGFRKWPTIILSSAFIIKLSSNTYFVHRFGIVGAAWASNIALLFGTMGLIYYLKIVRKIRLAPNRFYFTVLLASLAMSISVILLKYLGDLIQPDFIEARAWAVVSLVCSSTIGATVFILCITKLEIFQEEEWLNIPFGSKIAKIQLLLNRN</sequence>
<feature type="transmembrane region" description="Helical" evidence="6">
    <location>
        <begin position="152"/>
        <end position="176"/>
    </location>
</feature>
<comment type="subcellular location">
    <subcellularLocation>
        <location evidence="1">Cell membrane</location>
        <topology evidence="1">Multi-pass membrane protein</topology>
    </subcellularLocation>
</comment>
<dbReference type="PANTHER" id="PTHR30250">
    <property type="entry name" value="PST FAMILY PREDICTED COLANIC ACID TRANSPORTER"/>
    <property type="match status" value="1"/>
</dbReference>
<keyword evidence="2" id="KW-1003">Cell membrane</keyword>
<dbReference type="CDD" id="cd13124">
    <property type="entry name" value="MATE_SpoVB_like"/>
    <property type="match status" value="1"/>
</dbReference>
<feature type="transmembrane region" description="Helical" evidence="6">
    <location>
        <begin position="390"/>
        <end position="407"/>
    </location>
</feature>
<dbReference type="AlphaFoldDB" id="A0A8B4Q745"/>
<accession>A0A8B4Q745</accession>
<evidence type="ECO:0000256" key="5">
    <source>
        <dbReference type="ARBA" id="ARBA00023136"/>
    </source>
</evidence>
<feature type="transmembrane region" description="Helical" evidence="6">
    <location>
        <begin position="12"/>
        <end position="31"/>
    </location>
</feature>
<dbReference type="Proteomes" id="UP000254330">
    <property type="component" value="Unassembled WGS sequence"/>
</dbReference>
<evidence type="ECO:0000256" key="6">
    <source>
        <dbReference type="SAM" id="Phobius"/>
    </source>
</evidence>
<keyword evidence="7" id="KW-0131">Cell cycle</keyword>
<evidence type="ECO:0000256" key="1">
    <source>
        <dbReference type="ARBA" id="ARBA00004651"/>
    </source>
</evidence>
<evidence type="ECO:0000313" key="10">
    <source>
        <dbReference type="Proteomes" id="UP000294641"/>
    </source>
</evidence>
<dbReference type="InterPro" id="IPR002797">
    <property type="entry name" value="Polysacc_synth"/>
</dbReference>
<reference evidence="8 10" key="2">
    <citation type="submission" date="2019-03" db="EMBL/GenBank/DDBJ databases">
        <title>Genomic Encyclopedia of Type Strains, Phase IV (KMG-IV): sequencing the most valuable type-strain genomes for metagenomic binning, comparative biology and taxonomic classification.</title>
        <authorList>
            <person name="Goeker M."/>
        </authorList>
    </citation>
    <scope>NUCLEOTIDE SEQUENCE [LARGE SCALE GENOMIC DNA]</scope>
    <source>
        <strain evidence="8 10">DSM 20580</strain>
    </source>
</reference>
<dbReference type="InterPro" id="IPR024923">
    <property type="entry name" value="PG_synth_SpoVB"/>
</dbReference>
<dbReference type="OrthoDB" id="9775950at2"/>
<name>A0A8B4Q745_9BACL</name>
<evidence type="ECO:0000313" key="8">
    <source>
        <dbReference type="EMBL" id="TDR36088.1"/>
    </source>
</evidence>
<keyword evidence="4 6" id="KW-1133">Transmembrane helix</keyword>
<feature type="transmembrane region" description="Helical" evidence="6">
    <location>
        <begin position="320"/>
        <end position="343"/>
    </location>
</feature>
<dbReference type="EMBL" id="UGNP01000001">
    <property type="protein sequence ID" value="STX08426.1"/>
    <property type="molecule type" value="Genomic_DNA"/>
</dbReference>
<dbReference type="RefSeq" id="WP_109350096.1">
    <property type="nucleotide sequence ID" value="NZ_BJUE01000020.1"/>
</dbReference>